<organism evidence="1 2">
    <name type="scientific">Entomophthora muscae</name>
    <dbReference type="NCBI Taxonomy" id="34485"/>
    <lineage>
        <taxon>Eukaryota</taxon>
        <taxon>Fungi</taxon>
        <taxon>Fungi incertae sedis</taxon>
        <taxon>Zoopagomycota</taxon>
        <taxon>Entomophthoromycotina</taxon>
        <taxon>Entomophthoromycetes</taxon>
        <taxon>Entomophthorales</taxon>
        <taxon>Entomophthoraceae</taxon>
        <taxon>Entomophthora</taxon>
    </lineage>
</organism>
<gene>
    <name evidence="1" type="ORF">DSO57_1017777</name>
</gene>
<dbReference type="Proteomes" id="UP001165960">
    <property type="component" value="Unassembled WGS sequence"/>
</dbReference>
<reference evidence="1" key="1">
    <citation type="submission" date="2022-04" db="EMBL/GenBank/DDBJ databases">
        <title>Genome of the entomopathogenic fungus Entomophthora muscae.</title>
        <authorList>
            <person name="Elya C."/>
            <person name="Lovett B.R."/>
            <person name="Lee E."/>
            <person name="Macias A.M."/>
            <person name="Hajek A.E."/>
            <person name="De Bivort B.L."/>
            <person name="Kasson M.T."/>
            <person name="De Fine Licht H.H."/>
            <person name="Stajich J.E."/>
        </authorList>
    </citation>
    <scope>NUCLEOTIDE SEQUENCE</scope>
    <source>
        <strain evidence="1">Berkeley</strain>
    </source>
</reference>
<evidence type="ECO:0000313" key="2">
    <source>
        <dbReference type="Proteomes" id="UP001165960"/>
    </source>
</evidence>
<dbReference type="EMBL" id="QTSX02005755">
    <property type="protein sequence ID" value="KAJ9057942.1"/>
    <property type="molecule type" value="Genomic_DNA"/>
</dbReference>
<sequence length="209" mass="23153">MGAKNPHKNNTIIDLPSPTANLEGEPACSDPELNKGPSPNPVGPKWHPAAQLNSPSNQDHNKPASDSLQNNQSDHRDVMNRATSNDSSGSHLSSSPPRGTDASRTRKARRTRGRSGAPDTYQLLSISEIEALEGREILPIDIELWIELQFNFNQIDRWFWAGFDPTNTQQWEAAGFSPACTNIWSEAGIDLKWTKVFRLLCKRTGEAKP</sequence>
<proteinExistence type="predicted"/>
<keyword evidence="2" id="KW-1185">Reference proteome</keyword>
<accession>A0ACC2S6L7</accession>
<name>A0ACC2S6L7_9FUNG</name>
<protein>
    <submittedName>
        <fullName evidence="1">Uncharacterized protein</fullName>
    </submittedName>
</protein>
<comment type="caution">
    <text evidence="1">The sequence shown here is derived from an EMBL/GenBank/DDBJ whole genome shotgun (WGS) entry which is preliminary data.</text>
</comment>
<evidence type="ECO:0000313" key="1">
    <source>
        <dbReference type="EMBL" id="KAJ9057942.1"/>
    </source>
</evidence>